<feature type="non-terminal residue" evidence="1">
    <location>
        <position position="97"/>
    </location>
</feature>
<organism evidence="1">
    <name type="scientific">marine sediment metagenome</name>
    <dbReference type="NCBI Taxonomy" id="412755"/>
    <lineage>
        <taxon>unclassified sequences</taxon>
        <taxon>metagenomes</taxon>
        <taxon>ecological metagenomes</taxon>
    </lineage>
</organism>
<protein>
    <submittedName>
        <fullName evidence="1">Uncharacterized protein</fullName>
    </submittedName>
</protein>
<evidence type="ECO:0000313" key="1">
    <source>
        <dbReference type="EMBL" id="GAI88843.1"/>
    </source>
</evidence>
<name>X1S7D8_9ZZZZ</name>
<accession>X1S7D8</accession>
<reference evidence="1" key="1">
    <citation type="journal article" date="2014" name="Front. Microbiol.">
        <title>High frequency of phylogenetically diverse reductive dehalogenase-homologous genes in deep subseafloor sedimentary metagenomes.</title>
        <authorList>
            <person name="Kawai M."/>
            <person name="Futagami T."/>
            <person name="Toyoda A."/>
            <person name="Takaki Y."/>
            <person name="Nishi S."/>
            <person name="Hori S."/>
            <person name="Arai W."/>
            <person name="Tsubouchi T."/>
            <person name="Morono Y."/>
            <person name="Uchiyama I."/>
            <person name="Ito T."/>
            <person name="Fujiyama A."/>
            <person name="Inagaki F."/>
            <person name="Takami H."/>
        </authorList>
    </citation>
    <scope>NUCLEOTIDE SEQUENCE</scope>
    <source>
        <strain evidence="1">Expedition CK06-06</strain>
    </source>
</reference>
<dbReference type="AlphaFoldDB" id="X1S7D8"/>
<dbReference type="EMBL" id="BARW01020137">
    <property type="protein sequence ID" value="GAI88843.1"/>
    <property type="molecule type" value="Genomic_DNA"/>
</dbReference>
<comment type="caution">
    <text evidence="1">The sequence shown here is derived from an EMBL/GenBank/DDBJ whole genome shotgun (WGS) entry which is preliminary data.</text>
</comment>
<gene>
    <name evidence="1" type="ORF">S12H4_34082</name>
</gene>
<proteinExistence type="predicted"/>
<sequence length="97" mass="11512">MENKVIVISEYEEKDIIIHNDDWNLINKQSQYFKVKRKDIIPPDKYLIGIQAKFYIGLIKLCPSIDLIIRPKINSADFITMLKYVDKKKISTWKILI</sequence>